<gene>
    <name evidence="2" type="ORF">Pmani_025187</name>
</gene>
<feature type="region of interest" description="Disordered" evidence="1">
    <location>
        <begin position="79"/>
        <end position="157"/>
    </location>
</feature>
<comment type="caution">
    <text evidence="2">The sequence shown here is derived from an EMBL/GenBank/DDBJ whole genome shotgun (WGS) entry which is preliminary data.</text>
</comment>
<dbReference type="AlphaFoldDB" id="A0AAE1P7S1"/>
<reference evidence="2" key="1">
    <citation type="submission" date="2023-11" db="EMBL/GenBank/DDBJ databases">
        <title>Genome assemblies of two species of porcelain crab, Petrolisthes cinctipes and Petrolisthes manimaculis (Anomura: Porcellanidae).</title>
        <authorList>
            <person name="Angst P."/>
        </authorList>
    </citation>
    <scope>NUCLEOTIDE SEQUENCE</scope>
    <source>
        <strain evidence="2">PB745_02</strain>
        <tissue evidence="2">Gill</tissue>
    </source>
</reference>
<sequence>MHLHLAFFPSSSPLPISLPYLLSLPPTLPHLLFLYPYLLPLSPLPSMHPPSLISSSATTPLLSPLPYLLSPLSPLPSMHPPSLISSSATTPPSPEQGGRPLKLASHATLKGNPEANRGPSLATSPGTRGRAGQKGKGLGDKWDEATGQMVSESGKWG</sequence>
<evidence type="ECO:0000256" key="1">
    <source>
        <dbReference type="SAM" id="MobiDB-lite"/>
    </source>
</evidence>
<accession>A0AAE1P7S1</accession>
<dbReference type="EMBL" id="JAWZYT010002677">
    <property type="protein sequence ID" value="KAK4302746.1"/>
    <property type="molecule type" value="Genomic_DNA"/>
</dbReference>
<dbReference type="Proteomes" id="UP001292094">
    <property type="component" value="Unassembled WGS sequence"/>
</dbReference>
<keyword evidence="3" id="KW-1185">Reference proteome</keyword>
<name>A0AAE1P7S1_9EUCA</name>
<evidence type="ECO:0000313" key="3">
    <source>
        <dbReference type="Proteomes" id="UP001292094"/>
    </source>
</evidence>
<protein>
    <submittedName>
        <fullName evidence="2">Uncharacterized protein</fullName>
    </submittedName>
</protein>
<evidence type="ECO:0000313" key="2">
    <source>
        <dbReference type="EMBL" id="KAK4302746.1"/>
    </source>
</evidence>
<organism evidence="2 3">
    <name type="scientific">Petrolisthes manimaculis</name>
    <dbReference type="NCBI Taxonomy" id="1843537"/>
    <lineage>
        <taxon>Eukaryota</taxon>
        <taxon>Metazoa</taxon>
        <taxon>Ecdysozoa</taxon>
        <taxon>Arthropoda</taxon>
        <taxon>Crustacea</taxon>
        <taxon>Multicrustacea</taxon>
        <taxon>Malacostraca</taxon>
        <taxon>Eumalacostraca</taxon>
        <taxon>Eucarida</taxon>
        <taxon>Decapoda</taxon>
        <taxon>Pleocyemata</taxon>
        <taxon>Anomura</taxon>
        <taxon>Galatheoidea</taxon>
        <taxon>Porcellanidae</taxon>
        <taxon>Petrolisthes</taxon>
    </lineage>
</organism>
<proteinExistence type="predicted"/>